<dbReference type="InterPro" id="IPR056574">
    <property type="entry name" value="Death_MADD"/>
</dbReference>
<evidence type="ECO:0000256" key="5">
    <source>
        <dbReference type="ARBA" id="ARBA00022475"/>
    </source>
</evidence>
<evidence type="ECO:0000256" key="13">
    <source>
        <dbReference type="ARBA" id="ARBA00081633"/>
    </source>
</evidence>
<evidence type="ECO:0000256" key="7">
    <source>
        <dbReference type="ARBA" id="ARBA00022658"/>
    </source>
</evidence>
<feature type="compositionally biased region" description="Polar residues" evidence="14">
    <location>
        <begin position="153"/>
        <end position="170"/>
    </location>
</feature>
<feature type="compositionally biased region" description="Low complexity" evidence="14">
    <location>
        <begin position="139"/>
        <end position="152"/>
    </location>
</feature>
<evidence type="ECO:0000256" key="12">
    <source>
        <dbReference type="ARBA" id="ARBA00079552"/>
    </source>
</evidence>
<dbReference type="Pfam" id="PF02141">
    <property type="entry name" value="DENN"/>
    <property type="match status" value="1"/>
</dbReference>
<feature type="domain" description="UDENN" evidence="15">
    <location>
        <begin position="14"/>
        <end position="571"/>
    </location>
</feature>
<name>A0A8C5D9U1_GOUWI</name>
<organism evidence="16 17">
    <name type="scientific">Gouania willdenowi</name>
    <name type="common">Blunt-snouted clingfish</name>
    <name type="synonym">Lepadogaster willdenowi</name>
    <dbReference type="NCBI Taxonomy" id="441366"/>
    <lineage>
        <taxon>Eukaryota</taxon>
        <taxon>Metazoa</taxon>
        <taxon>Chordata</taxon>
        <taxon>Craniata</taxon>
        <taxon>Vertebrata</taxon>
        <taxon>Euteleostomi</taxon>
        <taxon>Actinopterygii</taxon>
        <taxon>Neopterygii</taxon>
        <taxon>Teleostei</taxon>
        <taxon>Neoteleostei</taxon>
        <taxon>Acanthomorphata</taxon>
        <taxon>Ovalentaria</taxon>
        <taxon>Blenniimorphae</taxon>
        <taxon>Blenniiformes</taxon>
        <taxon>Gobiesocoidei</taxon>
        <taxon>Gobiesocidae</taxon>
        <taxon>Gobiesocinae</taxon>
        <taxon>Gouania</taxon>
    </lineage>
</organism>
<dbReference type="PANTHER" id="PTHR13008:SF7">
    <property type="entry name" value="MAP KINASE-ACTIVATING DEATH DOMAIN PROTEIN"/>
    <property type="match status" value="1"/>
</dbReference>
<dbReference type="InterPro" id="IPR001194">
    <property type="entry name" value="cDENN_dom"/>
</dbReference>
<evidence type="ECO:0000313" key="17">
    <source>
        <dbReference type="Proteomes" id="UP000694680"/>
    </source>
</evidence>
<dbReference type="GO" id="GO:0005085">
    <property type="term" value="F:guanyl-nucleotide exchange factor activity"/>
    <property type="evidence" value="ECO:0007669"/>
    <property type="project" value="UniProtKB-KW"/>
</dbReference>
<dbReference type="GO" id="GO:0032483">
    <property type="term" value="P:regulation of Rab protein signal transduction"/>
    <property type="evidence" value="ECO:0007669"/>
    <property type="project" value="TreeGrafter"/>
</dbReference>
<protein>
    <recommendedName>
        <fullName evidence="4">MAP kinase-activating death domain protein</fullName>
    </recommendedName>
    <alternativeName>
        <fullName evidence="12">Rab3 GDP/GTP exchange factor</fullName>
    </alternativeName>
    <alternativeName>
        <fullName evidence="13">Rab3 GDP/GTP exchange protein</fullName>
    </alternativeName>
</protein>
<dbReference type="SMART" id="SM00800">
    <property type="entry name" value="uDENN"/>
    <property type="match status" value="1"/>
</dbReference>
<dbReference type="Gene3D" id="3.30.450.200">
    <property type="match status" value="1"/>
</dbReference>
<evidence type="ECO:0000256" key="1">
    <source>
        <dbReference type="ARBA" id="ARBA00004236"/>
    </source>
</evidence>
<dbReference type="InterPro" id="IPR039980">
    <property type="entry name" value="MADD"/>
</dbReference>
<evidence type="ECO:0000256" key="3">
    <source>
        <dbReference type="ARBA" id="ARBA00005978"/>
    </source>
</evidence>
<keyword evidence="6" id="KW-0963">Cytoplasm</keyword>
<keyword evidence="7" id="KW-0344">Guanine-nucleotide releasing factor</keyword>
<comment type="subcellular location">
    <subcellularLocation>
        <location evidence="1">Cell membrane</location>
    </subcellularLocation>
    <subcellularLocation>
        <location evidence="2">Cytoplasm</location>
    </subcellularLocation>
</comment>
<feature type="compositionally biased region" description="Low complexity" evidence="14">
    <location>
        <begin position="717"/>
        <end position="729"/>
    </location>
</feature>
<evidence type="ECO:0000256" key="10">
    <source>
        <dbReference type="ARBA" id="ARBA00060181"/>
    </source>
</evidence>
<dbReference type="InterPro" id="IPR037516">
    <property type="entry name" value="Tripartite_DENN"/>
</dbReference>
<reference evidence="16" key="3">
    <citation type="submission" date="2025-09" db="UniProtKB">
        <authorList>
            <consortium name="Ensembl"/>
        </authorList>
    </citation>
    <scope>IDENTIFICATION</scope>
</reference>
<evidence type="ECO:0000256" key="9">
    <source>
        <dbReference type="ARBA" id="ARBA00023136"/>
    </source>
</evidence>
<dbReference type="GO" id="GO:0005829">
    <property type="term" value="C:cytosol"/>
    <property type="evidence" value="ECO:0007669"/>
    <property type="project" value="TreeGrafter"/>
</dbReference>
<keyword evidence="17" id="KW-1185">Reference proteome</keyword>
<dbReference type="Proteomes" id="UP000694680">
    <property type="component" value="Chromosome 3"/>
</dbReference>
<dbReference type="InterPro" id="IPR057469">
    <property type="entry name" value="PH_MADD"/>
</dbReference>
<comment type="similarity">
    <text evidence="3">Belongs to the MADD family.</text>
</comment>
<feature type="region of interest" description="Disordered" evidence="14">
    <location>
        <begin position="650"/>
        <end position="729"/>
    </location>
</feature>
<dbReference type="Gene3D" id="3.40.50.11500">
    <property type="match status" value="1"/>
</dbReference>
<dbReference type="SMART" id="SM00801">
    <property type="entry name" value="dDENN"/>
    <property type="match status" value="1"/>
</dbReference>
<dbReference type="FunFam" id="3.40.50.11500:FF:000002">
    <property type="entry name" value="MAP kinase-activating death domain protein-like Protein"/>
    <property type="match status" value="1"/>
</dbReference>
<feature type="compositionally biased region" description="Acidic residues" evidence="14">
    <location>
        <begin position="119"/>
        <end position="128"/>
    </location>
</feature>
<dbReference type="Pfam" id="PF03456">
    <property type="entry name" value="uDENN"/>
    <property type="match status" value="1"/>
</dbReference>
<feature type="region of interest" description="Disordered" evidence="14">
    <location>
        <begin position="1023"/>
        <end position="1059"/>
    </location>
</feature>
<evidence type="ECO:0000256" key="2">
    <source>
        <dbReference type="ARBA" id="ARBA00004496"/>
    </source>
</evidence>
<dbReference type="Pfam" id="PF23629">
    <property type="entry name" value="Death_MADD"/>
    <property type="match status" value="1"/>
</dbReference>
<dbReference type="PANTHER" id="PTHR13008">
    <property type="entry name" value="MAP-KINASE ACTIVATING DEATH DOMAIN PROTEIN MADD /DENN/AEX-3 C.ELEGANS"/>
    <property type="match status" value="1"/>
</dbReference>
<dbReference type="GO" id="GO:0042981">
    <property type="term" value="P:regulation of apoptotic process"/>
    <property type="evidence" value="ECO:0007669"/>
    <property type="project" value="TreeGrafter"/>
</dbReference>
<feature type="region of interest" description="Disordered" evidence="14">
    <location>
        <begin position="921"/>
        <end position="949"/>
    </location>
</feature>
<accession>A0A8C5D9U1</accession>
<proteinExistence type="inferred from homology"/>
<dbReference type="SMART" id="SM00799">
    <property type="entry name" value="DENN"/>
    <property type="match status" value="1"/>
</dbReference>
<keyword evidence="8" id="KW-0053">Apoptosis</keyword>
<dbReference type="PROSITE" id="PS50211">
    <property type="entry name" value="DENN"/>
    <property type="match status" value="1"/>
</dbReference>
<dbReference type="GO" id="GO:0006915">
    <property type="term" value="P:apoptotic process"/>
    <property type="evidence" value="ECO:0007669"/>
    <property type="project" value="UniProtKB-KW"/>
</dbReference>
<feature type="region of interest" description="Disordered" evidence="14">
    <location>
        <begin position="764"/>
        <end position="809"/>
    </location>
</feature>
<dbReference type="Ensembl" id="ENSGWIT00000003662.1">
    <property type="protein sequence ID" value="ENSGWIP00000003386.1"/>
    <property type="gene ID" value="ENSGWIG00000001011.1"/>
</dbReference>
<dbReference type="Pfam" id="PF25328">
    <property type="entry name" value="PH_MADD"/>
    <property type="match status" value="1"/>
</dbReference>
<evidence type="ECO:0000259" key="15">
    <source>
        <dbReference type="PROSITE" id="PS50211"/>
    </source>
</evidence>
<keyword evidence="9" id="KW-0472">Membrane</keyword>
<dbReference type="InterPro" id="IPR005112">
    <property type="entry name" value="dDENN_dom"/>
</dbReference>
<comment type="subunit">
    <text evidence="11">Interacts (via death domain) with TNFRSF1A (via death domain). Interacts with PIDD1. Interacts with YWHAZ. Interacts (via death domain) with KIF1B; links the motor KIF1B to Rab3-carrying vesicles in anterograde synaptic vesicle transport. Interacts with KIF1A. Interacts (via uDENN domain) with RAB3A, RAB3B, RAB3C and RAB3D; the GTP-bound form of the Rab proteins is preferred for interaction.</text>
</comment>
<gene>
    <name evidence="16" type="primary">madd</name>
</gene>
<sequence>NMEKKKPCPRLLDYLVVVGARQPSSDSVAKTPQLLRRYPLEDHHDFPLPPDVVFFCQPEGCLSVRQRRISLRDDSSFVFTLTDKDSGTTRYGICVNFYRSFQRGHHRSRTEKSAHTETEMETGVEASEEPPLSEPSPPNNADSANPAAPAEETGQTGAELNSSRSQQQKRSGAKMAARSRNSTLTSLCILSHYPFFSTFRECLYILKRLVDCCSQRLTLRAGLPRATQRDTMWRVFTGALSEDKGSQLLSDLREIESWIYRLLRSPVPVAAQRRVDVELLPSELKRSLTFALPDNSRFSMVDFPLHLPLELLGVDACLQVLSCVLLEHKVILQSRDYNALSMSVMAFVAMIYPLEYMFPVIPLLPTCLASAEQLLLAPTPYIIGVPASFFLYKADFKMPDDLWLVDLDSSKVIAPTNAEILPPLPEPEAAELKKHLKQALASMSLHTQPILNLEKFQEGQELPLLPPGRDKASPSSTEFNPLIYGNDVDSVDVATRVAMVRFFNSPNVLQGFQMHTRTLRLFPRPVVAFQSSSFLASRPRRSSFAEKLSHTQAVEFYGEWALNPTNLAFQRIHNNVFDPSLIGDKPKWYAHQLQPVVYRVYDGSSQLVEAMAGPLEDEGNESSVTLCDLGLPGLDPPTHAALGDASEVEFQDFRESSSGSTEPDKQPLRSSSSTTASSSPSTIIQGVNHVRRCLSPRPLRPSSLRLPGESDGEGDSHNSSPNSTISNSSNDGFGGLMSFASNLYKNHGTSFSLSNLALPNKAAREKSTPFPSLKGARAPRALVDQKSSVIKHSPTVKRESPSPQGRVNNTSENQQFLKEVVQSVLEGQGVGWLNMKKVRRLLENEQLRVFVLSKLNRAVQLEEDSRQEVIRDVEVSRKVYKGMLDILKCTVSSLEHSYTNAGLGGMASVFSLLEIARTHYQTKDPEKRKRSPTGSAGSPGSKETTRPATLLNVPRLQLPHHLATGKGARHFDSRSLNEENFIASIGVYHQRPLVTDAEEKKSQISADSGLSVTSGSQVCISNSSGETLGADSDLSSTGGDGLRAPHHLTTSRGTLSDSEIETNPATSAVFGKTHSLKAGLKDPSQNVTKAAPAAPPLEDLSMRIYLCEGLLGKERSTLWDQLQFWEDAYLDAVMLEREGMGMDQGPQEMIERYLSLSDHDRKRLEDDEDRLLATLLHNMIAYMLMLKLNKNDIRKKVRRLMGKSHIGLTYSQEINEILDKLNNMTGRELSIRPSGSRHIKKQTFVVHAGTDTTGDIFFMEVCDDCIVLRSNIGTVYERWWYEKLINMTYCPKTKVLCLWRRNGQETQLNKFYTKKCRELYYCVKDSMERAAARQQSIKPGPELGGEFPVQDMKTGEGGLLQVTLEGINLKFMHSQVFIELSHIKKCNTVKGVFVLEEFVPETKEVVIRKYKTPMAHQICYSVLCLFSYVAAVKGKEAELKSKPLSPRPLPS</sequence>
<evidence type="ECO:0000256" key="11">
    <source>
        <dbReference type="ARBA" id="ARBA00064743"/>
    </source>
</evidence>
<comment type="function">
    <text evidence="10">Guanyl-nucleotide exchange factor that regulates small GTPases of the Rab family. Converts GDP-bound inactive form of RAB27A and RAB27B to the GTP-bound active forms. Converts GDP-bound inactive form of RAB3A, RAB3C and RAB3D to the GTP-bound active forms, GTPases involved in synaptic vesicle exocytosis and vesicle secretion. Plays a role in synaptic vesicle formation and in vesicle trafficking at the neuromuscular junction. Involved in up-regulating a post-docking step of synaptic exocytosis in central synapses. Probably by binding to the motor proteins KIF1B and KIF1A, mediates motor-dependent transport of GTP-RAB3A-positive vesicles to the presynaptic nerve terminals. Plays a role in TNFA-mediated activation of the MAPK pathway, including ERK1/2. May link TNFRSF1A with MAP kinase activation. May be involved in the regulation of TNFA-induced apoptosis.</text>
</comment>
<feature type="compositionally biased region" description="Polar residues" evidence="14">
    <location>
        <begin position="1048"/>
        <end position="1059"/>
    </location>
</feature>
<keyword evidence="5" id="KW-1003">Cell membrane</keyword>
<feature type="compositionally biased region" description="Low complexity" evidence="14">
    <location>
        <begin position="670"/>
        <end position="682"/>
    </location>
</feature>
<evidence type="ECO:0000256" key="4">
    <source>
        <dbReference type="ARBA" id="ARBA00017868"/>
    </source>
</evidence>
<dbReference type="GO" id="GO:0005886">
    <property type="term" value="C:plasma membrane"/>
    <property type="evidence" value="ECO:0007669"/>
    <property type="project" value="UniProtKB-SubCell"/>
</dbReference>
<evidence type="ECO:0000256" key="8">
    <source>
        <dbReference type="ARBA" id="ARBA00022703"/>
    </source>
</evidence>
<feature type="region of interest" description="Disordered" evidence="14">
    <location>
        <begin position="105"/>
        <end position="177"/>
    </location>
</feature>
<reference evidence="16" key="1">
    <citation type="submission" date="2020-06" db="EMBL/GenBank/DDBJ databases">
        <authorList>
            <consortium name="Wellcome Sanger Institute Data Sharing"/>
        </authorList>
    </citation>
    <scope>NUCLEOTIDE SEQUENCE [LARGE SCALE GENOMIC DNA]</scope>
</reference>
<evidence type="ECO:0000256" key="6">
    <source>
        <dbReference type="ARBA" id="ARBA00022490"/>
    </source>
</evidence>
<feature type="compositionally biased region" description="Polar residues" evidence="14">
    <location>
        <begin position="932"/>
        <end position="942"/>
    </location>
</feature>
<feature type="compositionally biased region" description="Low complexity" evidence="14">
    <location>
        <begin position="695"/>
        <end position="707"/>
    </location>
</feature>
<evidence type="ECO:0000256" key="14">
    <source>
        <dbReference type="SAM" id="MobiDB-lite"/>
    </source>
</evidence>
<dbReference type="InterPro" id="IPR005113">
    <property type="entry name" value="uDENN_dom"/>
</dbReference>
<dbReference type="InterPro" id="IPR043153">
    <property type="entry name" value="DENN_C"/>
</dbReference>
<reference evidence="16" key="2">
    <citation type="submission" date="2025-08" db="UniProtKB">
        <authorList>
            <consortium name="Ensembl"/>
        </authorList>
    </citation>
    <scope>IDENTIFICATION</scope>
</reference>
<evidence type="ECO:0000313" key="16">
    <source>
        <dbReference type="Ensembl" id="ENSGWIP00000003386.1"/>
    </source>
</evidence>